<protein>
    <submittedName>
        <fullName evidence="1">Uncharacterized protein</fullName>
    </submittedName>
</protein>
<reference evidence="1" key="1">
    <citation type="journal article" date="2021" name="Proc. Natl. Acad. Sci. U.S.A.">
        <title>A Catalog of Tens of Thousands of Viruses from Human Metagenomes Reveals Hidden Associations with Chronic Diseases.</title>
        <authorList>
            <person name="Tisza M.J."/>
            <person name="Buck C.B."/>
        </authorList>
    </citation>
    <scope>NUCLEOTIDE SEQUENCE</scope>
    <source>
        <strain evidence="1">Ctx9V1</strain>
    </source>
</reference>
<name>A0A8S5RDN3_9VIRU</name>
<accession>A0A8S5RDN3</accession>
<organism evidence="1">
    <name type="scientific">virus sp. ctx9V1</name>
    <dbReference type="NCBI Taxonomy" id="2828001"/>
    <lineage>
        <taxon>Viruses</taxon>
    </lineage>
</organism>
<dbReference type="EMBL" id="BK059093">
    <property type="protein sequence ID" value="DAE29242.1"/>
    <property type="molecule type" value="Genomic_DNA"/>
</dbReference>
<sequence>MLLSRVVKGPNSAKDTFGYICKSMVSIMPSDTDVEVKGVKQRVTPSGEDESTVPIRFVKRLDNPEYISSSICSNVIQFVDMAKNYEGKMELLPEILAI</sequence>
<proteinExistence type="predicted"/>
<evidence type="ECO:0000313" key="1">
    <source>
        <dbReference type="EMBL" id="DAE29242.1"/>
    </source>
</evidence>